<comment type="caution">
    <text evidence="4">The sequence shown here is derived from an EMBL/GenBank/DDBJ whole genome shotgun (WGS) entry which is preliminary data.</text>
</comment>
<dbReference type="Proteomes" id="UP000322899">
    <property type="component" value="Unassembled WGS sequence"/>
</dbReference>
<dbReference type="EMBL" id="VLTM01000060">
    <property type="protein sequence ID" value="KAA0158951.1"/>
    <property type="molecule type" value="Genomic_DNA"/>
</dbReference>
<feature type="domain" description="COMM" evidence="1">
    <location>
        <begin position="124"/>
        <end position="191"/>
    </location>
</feature>
<dbReference type="Proteomes" id="UP000325113">
    <property type="component" value="Unassembled WGS sequence"/>
</dbReference>
<gene>
    <name evidence="5" type="ORF">FNF27_01146</name>
    <name evidence="4" type="ORF">FNF28_03558</name>
    <name evidence="2" type="ORF">FNF29_00823</name>
    <name evidence="3" type="ORF">FNF31_05121</name>
</gene>
<dbReference type="InterPro" id="IPR017920">
    <property type="entry name" value="COMM"/>
</dbReference>
<evidence type="ECO:0000313" key="3">
    <source>
        <dbReference type="EMBL" id="KAA0158951.1"/>
    </source>
</evidence>
<dbReference type="EMBL" id="VLTO01000004">
    <property type="protein sequence ID" value="KAA0177368.1"/>
    <property type="molecule type" value="Genomic_DNA"/>
</dbReference>
<organism evidence="4 8">
    <name type="scientific">Cafeteria roenbergensis</name>
    <name type="common">Marine flagellate</name>
    <dbReference type="NCBI Taxonomy" id="33653"/>
    <lineage>
        <taxon>Eukaryota</taxon>
        <taxon>Sar</taxon>
        <taxon>Stramenopiles</taxon>
        <taxon>Bigyra</taxon>
        <taxon>Opalozoa</taxon>
        <taxon>Bicosoecida</taxon>
        <taxon>Cafeteriaceae</taxon>
        <taxon>Cafeteria</taxon>
    </lineage>
</organism>
<evidence type="ECO:0000259" key="1">
    <source>
        <dbReference type="PROSITE" id="PS51269"/>
    </source>
</evidence>
<dbReference type="EMBL" id="VLTN01000003">
    <property type="protein sequence ID" value="KAA0156712.1"/>
    <property type="molecule type" value="Genomic_DNA"/>
</dbReference>
<dbReference type="Proteomes" id="UP000324907">
    <property type="component" value="Unassembled WGS sequence"/>
</dbReference>
<sequence>MEAALLGAPLGFAGAAGLVSELQASSGTDLAVIVEAAEARLEGRPVDPPSQRVASLHQQAARFVEYVLSAARTSDATQEEAAAALSAATDLTPTAVAALAAAVGGLSKGPGPKALDRGAPAACSLQDASWRLSLAVASSTTGETALPLVHVRLVTTQQGGEQAQAVLEMTLPELRALREEVDAAIAAVDRS</sequence>
<evidence type="ECO:0000313" key="8">
    <source>
        <dbReference type="Proteomes" id="UP000324907"/>
    </source>
</evidence>
<evidence type="ECO:0000313" key="6">
    <source>
        <dbReference type="Proteomes" id="UP000322899"/>
    </source>
</evidence>
<evidence type="ECO:0000313" key="5">
    <source>
        <dbReference type="EMBL" id="KAA0177368.1"/>
    </source>
</evidence>
<evidence type="ECO:0000313" key="2">
    <source>
        <dbReference type="EMBL" id="KAA0156712.1"/>
    </source>
</evidence>
<dbReference type="PROSITE" id="PS51269">
    <property type="entry name" value="COMM"/>
    <property type="match status" value="1"/>
</dbReference>
<evidence type="ECO:0000313" key="4">
    <source>
        <dbReference type="EMBL" id="KAA0165159.1"/>
    </source>
</evidence>
<accession>A0A5A8DJ50</accession>
<proteinExistence type="predicted"/>
<dbReference type="Pfam" id="PF07258">
    <property type="entry name" value="COMM_domain"/>
    <property type="match status" value="1"/>
</dbReference>
<dbReference type="Proteomes" id="UP000323011">
    <property type="component" value="Unassembled WGS sequence"/>
</dbReference>
<dbReference type="AlphaFoldDB" id="A0A5A8DJ50"/>
<keyword evidence="7" id="KW-1185">Reference proteome</keyword>
<reference evidence="6 7" key="1">
    <citation type="submission" date="2019-07" db="EMBL/GenBank/DDBJ databases">
        <title>Genomes of Cafeteria roenbergensis.</title>
        <authorList>
            <person name="Fischer M.G."/>
            <person name="Hackl T."/>
            <person name="Roman M."/>
        </authorList>
    </citation>
    <scope>NUCLEOTIDE SEQUENCE [LARGE SCALE GENOMIC DNA]</scope>
    <source>
        <strain evidence="2 7">BVI</strain>
        <strain evidence="3 9">Cflag</strain>
        <strain evidence="5 6">E4-10P</strain>
        <strain evidence="4 8">RCC970-E3</strain>
    </source>
</reference>
<protein>
    <recommendedName>
        <fullName evidence="1">COMM domain-containing protein</fullName>
    </recommendedName>
</protein>
<evidence type="ECO:0000313" key="9">
    <source>
        <dbReference type="Proteomes" id="UP000325113"/>
    </source>
</evidence>
<name>A0A5A8DJ50_CAFRO</name>
<evidence type="ECO:0000313" key="7">
    <source>
        <dbReference type="Proteomes" id="UP000323011"/>
    </source>
</evidence>
<dbReference type="EMBL" id="VLTL01000049">
    <property type="protein sequence ID" value="KAA0165159.1"/>
    <property type="molecule type" value="Genomic_DNA"/>
</dbReference>